<evidence type="ECO:0000256" key="1">
    <source>
        <dbReference type="SAM" id="MobiDB-lite"/>
    </source>
</evidence>
<sequence length="126" mass="13739">MSITLAISTLSRSSGMADTDATPKRGPIAEYRSVDIDCERDATQSLLDFETARSRSPDSVMSSDEEEAWSIEGPEDNSDIIPDAKSIFSAVLSHQGYLEQLLEHVDCLGSPSCECEFCFIERGGLV</sequence>
<dbReference type="Proteomes" id="UP000298030">
    <property type="component" value="Unassembled WGS sequence"/>
</dbReference>
<feature type="region of interest" description="Disordered" evidence="1">
    <location>
        <begin position="52"/>
        <end position="77"/>
    </location>
</feature>
<name>A0A4Y7TG07_COPMI</name>
<accession>A0A4Y7TG07</accession>
<feature type="compositionally biased region" description="Acidic residues" evidence="1">
    <location>
        <begin position="63"/>
        <end position="77"/>
    </location>
</feature>
<dbReference type="EMBL" id="QPFP01000013">
    <property type="protein sequence ID" value="TEB33096.1"/>
    <property type="molecule type" value="Genomic_DNA"/>
</dbReference>
<proteinExistence type="predicted"/>
<evidence type="ECO:0000313" key="2">
    <source>
        <dbReference type="EMBL" id="TEB33096.1"/>
    </source>
</evidence>
<gene>
    <name evidence="2" type="ORF">FA13DRAFT_1773337</name>
</gene>
<dbReference type="AlphaFoldDB" id="A0A4Y7TG07"/>
<organism evidence="2 3">
    <name type="scientific">Coprinellus micaceus</name>
    <name type="common">Glistening ink-cap mushroom</name>
    <name type="synonym">Coprinus micaceus</name>
    <dbReference type="NCBI Taxonomy" id="71717"/>
    <lineage>
        <taxon>Eukaryota</taxon>
        <taxon>Fungi</taxon>
        <taxon>Dikarya</taxon>
        <taxon>Basidiomycota</taxon>
        <taxon>Agaricomycotina</taxon>
        <taxon>Agaricomycetes</taxon>
        <taxon>Agaricomycetidae</taxon>
        <taxon>Agaricales</taxon>
        <taxon>Agaricineae</taxon>
        <taxon>Psathyrellaceae</taxon>
        <taxon>Coprinellus</taxon>
    </lineage>
</organism>
<reference evidence="2 3" key="1">
    <citation type="journal article" date="2019" name="Nat. Ecol. Evol.">
        <title>Megaphylogeny resolves global patterns of mushroom evolution.</title>
        <authorList>
            <person name="Varga T."/>
            <person name="Krizsan K."/>
            <person name="Foldi C."/>
            <person name="Dima B."/>
            <person name="Sanchez-Garcia M."/>
            <person name="Sanchez-Ramirez S."/>
            <person name="Szollosi G.J."/>
            <person name="Szarkandi J.G."/>
            <person name="Papp V."/>
            <person name="Albert L."/>
            <person name="Andreopoulos W."/>
            <person name="Angelini C."/>
            <person name="Antonin V."/>
            <person name="Barry K.W."/>
            <person name="Bougher N.L."/>
            <person name="Buchanan P."/>
            <person name="Buyck B."/>
            <person name="Bense V."/>
            <person name="Catcheside P."/>
            <person name="Chovatia M."/>
            <person name="Cooper J."/>
            <person name="Damon W."/>
            <person name="Desjardin D."/>
            <person name="Finy P."/>
            <person name="Geml J."/>
            <person name="Haridas S."/>
            <person name="Hughes K."/>
            <person name="Justo A."/>
            <person name="Karasinski D."/>
            <person name="Kautmanova I."/>
            <person name="Kiss B."/>
            <person name="Kocsube S."/>
            <person name="Kotiranta H."/>
            <person name="LaButti K.M."/>
            <person name="Lechner B.E."/>
            <person name="Liimatainen K."/>
            <person name="Lipzen A."/>
            <person name="Lukacs Z."/>
            <person name="Mihaltcheva S."/>
            <person name="Morgado L.N."/>
            <person name="Niskanen T."/>
            <person name="Noordeloos M.E."/>
            <person name="Ohm R.A."/>
            <person name="Ortiz-Santana B."/>
            <person name="Ovrebo C."/>
            <person name="Racz N."/>
            <person name="Riley R."/>
            <person name="Savchenko A."/>
            <person name="Shiryaev A."/>
            <person name="Soop K."/>
            <person name="Spirin V."/>
            <person name="Szebenyi C."/>
            <person name="Tomsovsky M."/>
            <person name="Tulloss R.E."/>
            <person name="Uehling J."/>
            <person name="Grigoriev I.V."/>
            <person name="Vagvolgyi C."/>
            <person name="Papp T."/>
            <person name="Martin F.M."/>
            <person name="Miettinen O."/>
            <person name="Hibbett D.S."/>
            <person name="Nagy L.G."/>
        </authorList>
    </citation>
    <scope>NUCLEOTIDE SEQUENCE [LARGE SCALE GENOMIC DNA]</scope>
    <source>
        <strain evidence="2 3">FP101781</strain>
    </source>
</reference>
<comment type="caution">
    <text evidence="2">The sequence shown here is derived from an EMBL/GenBank/DDBJ whole genome shotgun (WGS) entry which is preliminary data.</text>
</comment>
<keyword evidence="3" id="KW-1185">Reference proteome</keyword>
<protein>
    <submittedName>
        <fullName evidence="2">Uncharacterized protein</fullName>
    </submittedName>
</protein>
<dbReference type="OrthoDB" id="3064564at2759"/>
<evidence type="ECO:0000313" key="3">
    <source>
        <dbReference type="Proteomes" id="UP000298030"/>
    </source>
</evidence>